<evidence type="ECO:0000259" key="3">
    <source>
        <dbReference type="Pfam" id="PF23190"/>
    </source>
</evidence>
<evidence type="ECO:0008006" key="7">
    <source>
        <dbReference type="Google" id="ProtNLM"/>
    </source>
</evidence>
<keyword evidence="2" id="KW-1133">Transmembrane helix</keyword>
<keyword evidence="1" id="KW-0175">Coiled coil</keyword>
<dbReference type="Proteomes" id="UP000187013">
    <property type="component" value="Unassembled WGS sequence"/>
</dbReference>
<dbReference type="Pfam" id="PF23317">
    <property type="entry name" value="YVC1_C"/>
    <property type="match status" value="1"/>
</dbReference>
<protein>
    <recommendedName>
        <fullName evidence="7">Ion transport domain-containing protein</fullName>
    </recommendedName>
</protein>
<dbReference type="PANTHER" id="PTHR35859">
    <property type="entry name" value="NONSELECTIVE CATION CHANNEL PROTEIN"/>
    <property type="match status" value="1"/>
</dbReference>
<dbReference type="OrthoDB" id="301415at2759"/>
<feature type="transmembrane region" description="Helical" evidence="2">
    <location>
        <begin position="508"/>
        <end position="532"/>
    </location>
</feature>
<dbReference type="InterPro" id="IPR052971">
    <property type="entry name" value="TRP_calcium_channel"/>
</dbReference>
<dbReference type="PANTHER" id="PTHR35859:SF4">
    <property type="entry name" value="MEMBRANE CHANNEL PROTEIN, PUTATIVE (AFU_ORTHOLOGUE AFUA_6G11300)-RELATED"/>
    <property type="match status" value="1"/>
</dbReference>
<accession>A0A1Q3ACK7</accession>
<feature type="transmembrane region" description="Helical" evidence="2">
    <location>
        <begin position="426"/>
        <end position="447"/>
    </location>
</feature>
<evidence type="ECO:0000256" key="1">
    <source>
        <dbReference type="SAM" id="Coils"/>
    </source>
</evidence>
<dbReference type="Pfam" id="PF23190">
    <property type="entry name" value="LHD_TRPY1"/>
    <property type="match status" value="1"/>
</dbReference>
<evidence type="ECO:0000313" key="5">
    <source>
        <dbReference type="EMBL" id="GAV53371.1"/>
    </source>
</evidence>
<keyword evidence="2" id="KW-0472">Membrane</keyword>
<gene>
    <name evidence="5" type="ORF">ZYGR_0AI06550</name>
</gene>
<feature type="domain" description="YVC1 N-terminal linker helical" evidence="3">
    <location>
        <begin position="24"/>
        <end position="214"/>
    </location>
</feature>
<reference evidence="5 6" key="1">
    <citation type="submission" date="2016-08" db="EMBL/GenBank/DDBJ databases">
        <title>Draft genome sequence of allopolyploid Zygosaccharomyces rouxii.</title>
        <authorList>
            <person name="Watanabe J."/>
            <person name="Uehara K."/>
            <person name="Mogi Y."/>
            <person name="Tsukioka Y."/>
        </authorList>
    </citation>
    <scope>NUCLEOTIDE SEQUENCE [LARGE SCALE GENOMIC DNA]</scope>
    <source>
        <strain evidence="5 6">NBRC 110957</strain>
    </source>
</reference>
<evidence type="ECO:0000256" key="2">
    <source>
        <dbReference type="SAM" id="Phobius"/>
    </source>
</evidence>
<evidence type="ECO:0000313" key="6">
    <source>
        <dbReference type="Proteomes" id="UP000187013"/>
    </source>
</evidence>
<feature type="coiled-coil region" evidence="1">
    <location>
        <begin position="633"/>
        <end position="667"/>
    </location>
</feature>
<dbReference type="EMBL" id="BDGX01000035">
    <property type="protein sequence ID" value="GAV53371.1"/>
    <property type="molecule type" value="Genomic_DNA"/>
</dbReference>
<keyword evidence="2" id="KW-0812">Transmembrane</keyword>
<feature type="domain" description="Calcium channel YVC1-like C-terminal transmembrane" evidence="4">
    <location>
        <begin position="256"/>
        <end position="539"/>
    </location>
</feature>
<dbReference type="InterPro" id="IPR056336">
    <property type="entry name" value="YVC1_C"/>
</dbReference>
<feature type="transmembrane region" description="Helical" evidence="2">
    <location>
        <begin position="365"/>
        <end position="386"/>
    </location>
</feature>
<organism evidence="5 6">
    <name type="scientific">Zygosaccharomyces rouxii</name>
    <dbReference type="NCBI Taxonomy" id="4956"/>
    <lineage>
        <taxon>Eukaryota</taxon>
        <taxon>Fungi</taxon>
        <taxon>Dikarya</taxon>
        <taxon>Ascomycota</taxon>
        <taxon>Saccharomycotina</taxon>
        <taxon>Saccharomycetes</taxon>
        <taxon>Saccharomycetales</taxon>
        <taxon>Saccharomycetaceae</taxon>
        <taxon>Zygosaccharomyces</taxon>
    </lineage>
</organism>
<dbReference type="AlphaFoldDB" id="A0A1Q3ACK7"/>
<dbReference type="InterPro" id="IPR056337">
    <property type="entry name" value="LHD_YVC1"/>
</dbReference>
<sequence>MSSLPVTQGDYSAASFKAPTPRQVLRVALNLKFLIDKVIPIASDVNQVTCQNSRILNHKVIQLARGACGGNHNDRESLRKYQSVLLFALLKVSGWYAELSIKELHNADLYKLRSIAAQHLCKIIIEFEENVDLHYLFLQMLLRRYSMNENDVDSEPLSVVELATDMHATTVISASGFQRCLAWLWRGWIIQAPDEPTTFVRDATISSMSFKAHFSPERIKTPKYQNILQIFFSVLFLFLYTLVVNDKDSTHVEPFDLVEVVFYCFTLGNLIDEALKIYYIGFAYLAFWNVFNDTLYTIITVSFVLRAVSLGLVSSKYSAESWDMLSYRILSCAAPFIWSRLLLYLESVQFVGLMLVVLKFMMTESIVFFVMLLLVMLGFLQGFIGLDASDGSIDITGPIMKNLVMTVVGAGGFDTFKSFAPPYAAILWYCYCFIVTVILLNILIALYSNAYQKVVENASDEYMALMSQKTLRFIRAPDENVFVPPFNIIEIALKPLEYIISEKHFERITHFIMCVIYSPTLLVVAISEVRIAKRIQYNRMAKLQDDANETDEVWNLTDGFVDNGSNLFFEESNGGIHDTRAKNSKAVKKQLEAERADPHFSVPSEWHKNVKQSVQPVQEGFQTGVGWELFDLYNQAETRYKKSEKKVEELTQAVNELIALVKESRSKPE</sequence>
<proteinExistence type="predicted"/>
<comment type="caution">
    <text evidence="5">The sequence shown here is derived from an EMBL/GenBank/DDBJ whole genome shotgun (WGS) entry which is preliminary data.</text>
</comment>
<evidence type="ECO:0000259" key="4">
    <source>
        <dbReference type="Pfam" id="PF23317"/>
    </source>
</evidence>
<feature type="transmembrane region" description="Helical" evidence="2">
    <location>
        <begin position="227"/>
        <end position="244"/>
    </location>
</feature>
<name>A0A1Q3ACK7_ZYGRO</name>